<dbReference type="EMBL" id="JAEPBG010000001">
    <property type="protein sequence ID" value="MBK4733975.1"/>
    <property type="molecule type" value="Genomic_DNA"/>
</dbReference>
<proteinExistence type="predicted"/>
<dbReference type="InterPro" id="IPR023198">
    <property type="entry name" value="PGP-like_dom2"/>
</dbReference>
<gene>
    <name evidence="1" type="ORF">JJB74_05060</name>
</gene>
<name>A0A934W5J2_9BURK</name>
<sequence>MSITSLDHDVAFDNVDAHRHAYNAAFYELGLKWHWDSEFYRCVSCKDGEKQLIRSYLETHQPHLLKAYDADFLADMIQQTKTRCFENLVANGSRHSASINWAELQSREVGI</sequence>
<evidence type="ECO:0000313" key="2">
    <source>
        <dbReference type="Proteomes" id="UP000622890"/>
    </source>
</evidence>
<accession>A0A934W5J2</accession>
<organism evidence="1 2">
    <name type="scientific">Noviherbaspirillum pedocola</name>
    <dbReference type="NCBI Taxonomy" id="2801341"/>
    <lineage>
        <taxon>Bacteria</taxon>
        <taxon>Pseudomonadati</taxon>
        <taxon>Pseudomonadota</taxon>
        <taxon>Betaproteobacteria</taxon>
        <taxon>Burkholderiales</taxon>
        <taxon>Oxalobacteraceae</taxon>
        <taxon>Noviherbaspirillum</taxon>
    </lineage>
</organism>
<dbReference type="Gene3D" id="1.10.150.240">
    <property type="entry name" value="Putative phosphatase, domain 2"/>
    <property type="match status" value="1"/>
</dbReference>
<evidence type="ECO:0000313" key="1">
    <source>
        <dbReference type="EMBL" id="MBK4733975.1"/>
    </source>
</evidence>
<reference evidence="1" key="1">
    <citation type="submission" date="2021-01" db="EMBL/GenBank/DDBJ databases">
        <title>Genome sequence of strain Noviherbaspirillum sp. DKR-6.</title>
        <authorList>
            <person name="Chaudhary D.K."/>
        </authorList>
    </citation>
    <scope>NUCLEOTIDE SEQUENCE</scope>
    <source>
        <strain evidence="1">DKR-6</strain>
    </source>
</reference>
<protein>
    <submittedName>
        <fullName evidence="1">Uncharacterized protein</fullName>
    </submittedName>
</protein>
<dbReference type="Proteomes" id="UP000622890">
    <property type="component" value="Unassembled WGS sequence"/>
</dbReference>
<comment type="caution">
    <text evidence="1">The sequence shown here is derived from an EMBL/GenBank/DDBJ whole genome shotgun (WGS) entry which is preliminary data.</text>
</comment>
<dbReference type="AlphaFoldDB" id="A0A934W5J2"/>
<dbReference type="RefSeq" id="WP_200590679.1">
    <property type="nucleotide sequence ID" value="NZ_JAEPBG010000001.1"/>
</dbReference>
<keyword evidence="2" id="KW-1185">Reference proteome</keyword>